<proteinExistence type="predicted"/>
<name>A0A382W255_9ZZZZ</name>
<evidence type="ECO:0000313" key="1">
    <source>
        <dbReference type="EMBL" id="SVD52819.1"/>
    </source>
</evidence>
<gene>
    <name evidence="1" type="ORF">METZ01_LOCUS405673</name>
</gene>
<organism evidence="1">
    <name type="scientific">marine metagenome</name>
    <dbReference type="NCBI Taxonomy" id="408172"/>
    <lineage>
        <taxon>unclassified sequences</taxon>
        <taxon>metagenomes</taxon>
        <taxon>ecological metagenomes</taxon>
    </lineage>
</organism>
<accession>A0A382W255</accession>
<dbReference type="AlphaFoldDB" id="A0A382W255"/>
<feature type="non-terminal residue" evidence="1">
    <location>
        <position position="144"/>
    </location>
</feature>
<reference evidence="1" key="1">
    <citation type="submission" date="2018-05" db="EMBL/GenBank/DDBJ databases">
        <authorList>
            <person name="Lanie J.A."/>
            <person name="Ng W.-L."/>
            <person name="Kazmierczak K.M."/>
            <person name="Andrzejewski T.M."/>
            <person name="Davidsen T.M."/>
            <person name="Wayne K.J."/>
            <person name="Tettelin H."/>
            <person name="Glass J.I."/>
            <person name="Rusch D."/>
            <person name="Podicherti R."/>
            <person name="Tsui H.-C.T."/>
            <person name="Winkler M.E."/>
        </authorList>
    </citation>
    <scope>NUCLEOTIDE SEQUENCE</scope>
</reference>
<protein>
    <submittedName>
        <fullName evidence="1">Uncharacterized protein</fullName>
    </submittedName>
</protein>
<sequence length="144" mass="14826">MKKTLFVFMFLALISPSGLFAGDTLDVAASSTTDPFTLNAAHTAGGYKVYRLARGGQYLMNATIIDSSADGLRIVGAAGTGARPVIQPSPDAEGAVAGILFKTTADNTTTVFKDVALNGNGPKKVGRSNVAYTSSGASHRLVVD</sequence>
<dbReference type="EMBL" id="UINC01156418">
    <property type="protein sequence ID" value="SVD52819.1"/>
    <property type="molecule type" value="Genomic_DNA"/>
</dbReference>